<evidence type="ECO:0000256" key="1">
    <source>
        <dbReference type="ARBA" id="ARBA00006620"/>
    </source>
</evidence>
<keyword evidence="2" id="KW-1277">Toxin-antitoxin system</keyword>
<evidence type="ECO:0000313" key="8">
    <source>
        <dbReference type="EMBL" id="MEQ2445063.1"/>
    </source>
</evidence>
<evidence type="ECO:0000256" key="4">
    <source>
        <dbReference type="ARBA" id="ARBA00022759"/>
    </source>
</evidence>
<dbReference type="Proteomes" id="UP001464378">
    <property type="component" value="Unassembled WGS sequence"/>
</dbReference>
<reference evidence="8 9" key="1">
    <citation type="submission" date="2024-03" db="EMBL/GenBank/DDBJ databases">
        <title>Human intestinal bacterial collection.</title>
        <authorList>
            <person name="Pauvert C."/>
            <person name="Hitch T.C.A."/>
            <person name="Clavel T."/>
        </authorList>
    </citation>
    <scope>NUCLEOTIDE SEQUENCE [LARGE SCALE GENOMIC DNA]</scope>
    <source>
        <strain evidence="8 9">CLA-AP-H29</strain>
    </source>
</reference>
<dbReference type="SUPFAM" id="SSF54786">
    <property type="entry name" value="YcfA/nrd intein domain"/>
    <property type="match status" value="1"/>
</dbReference>
<keyword evidence="3" id="KW-0540">Nuclease</keyword>
<evidence type="ECO:0000256" key="6">
    <source>
        <dbReference type="ARBA" id="ARBA00022884"/>
    </source>
</evidence>
<evidence type="ECO:0000256" key="3">
    <source>
        <dbReference type="ARBA" id="ARBA00022722"/>
    </source>
</evidence>
<dbReference type="Pfam" id="PF07927">
    <property type="entry name" value="HicA_toxin"/>
    <property type="match status" value="1"/>
</dbReference>
<proteinExistence type="inferred from homology"/>
<organism evidence="8 9">
    <name type="scientific">Pseudoflavonifractor intestinihominis</name>
    <dbReference type="NCBI Taxonomy" id="3133171"/>
    <lineage>
        <taxon>Bacteria</taxon>
        <taxon>Bacillati</taxon>
        <taxon>Bacillota</taxon>
        <taxon>Clostridia</taxon>
        <taxon>Eubacteriales</taxon>
        <taxon>Oscillospiraceae</taxon>
        <taxon>Pseudoflavonifractor</taxon>
    </lineage>
</organism>
<evidence type="ECO:0000256" key="7">
    <source>
        <dbReference type="ARBA" id="ARBA00023016"/>
    </source>
</evidence>
<dbReference type="EMBL" id="JBBMFK010000043">
    <property type="protein sequence ID" value="MEQ2445063.1"/>
    <property type="molecule type" value="Genomic_DNA"/>
</dbReference>
<keyword evidence="5" id="KW-0378">Hydrolase</keyword>
<keyword evidence="6" id="KW-0694">RNA-binding</keyword>
<keyword evidence="4" id="KW-0255">Endonuclease</keyword>
<comment type="caution">
    <text evidence="8">The sequence shown here is derived from an EMBL/GenBank/DDBJ whole genome shotgun (WGS) entry which is preliminary data.</text>
</comment>
<protein>
    <submittedName>
        <fullName evidence="8">Type II toxin-antitoxin system HicA family toxin</fullName>
    </submittedName>
</protein>
<accession>A0ABV1EGE5</accession>
<keyword evidence="7" id="KW-0346">Stress response</keyword>
<keyword evidence="9" id="KW-1185">Reference proteome</keyword>
<dbReference type="Gene3D" id="3.30.920.30">
    <property type="entry name" value="Hypothetical protein"/>
    <property type="match status" value="1"/>
</dbReference>
<dbReference type="RefSeq" id="WP_349232695.1">
    <property type="nucleotide sequence ID" value="NZ_JBBMFK010000043.1"/>
</dbReference>
<evidence type="ECO:0000313" key="9">
    <source>
        <dbReference type="Proteomes" id="UP001464378"/>
    </source>
</evidence>
<dbReference type="InterPro" id="IPR012933">
    <property type="entry name" value="HicA_mRNA_interferase"/>
</dbReference>
<name>A0ABV1EGE5_9FIRM</name>
<evidence type="ECO:0000256" key="5">
    <source>
        <dbReference type="ARBA" id="ARBA00022801"/>
    </source>
</evidence>
<gene>
    <name evidence="8" type="ORF">WMO64_16550</name>
</gene>
<sequence>MNHSSAEAERIIRADGWFYVCTKGDHKHFKHPSKPGKVTIPANRKDLNIKTWNSIMRQAGLK</sequence>
<dbReference type="InterPro" id="IPR038570">
    <property type="entry name" value="HicA_sf"/>
</dbReference>
<evidence type="ECO:0000256" key="2">
    <source>
        <dbReference type="ARBA" id="ARBA00022649"/>
    </source>
</evidence>
<comment type="similarity">
    <text evidence="1">Belongs to the HicA mRNA interferase family.</text>
</comment>